<dbReference type="Gene3D" id="1.10.10.10">
    <property type="entry name" value="Winged helix-like DNA-binding domain superfamily/Winged helix DNA-binding domain"/>
    <property type="match status" value="1"/>
</dbReference>
<keyword evidence="4" id="KW-0804">Transcription</keyword>
<gene>
    <name evidence="7" type="ORF">B1B05_14750</name>
    <name evidence="8" type="ORF">SAMN05443094_107171</name>
</gene>
<dbReference type="SMART" id="SM00100">
    <property type="entry name" value="cNMP"/>
    <property type="match status" value="1"/>
</dbReference>
<dbReference type="InterPro" id="IPR012318">
    <property type="entry name" value="HTH_CRP"/>
</dbReference>
<evidence type="ECO:0000313" key="10">
    <source>
        <dbReference type="Proteomes" id="UP000215545"/>
    </source>
</evidence>
<evidence type="ECO:0000313" key="8">
    <source>
        <dbReference type="EMBL" id="SIR37241.1"/>
    </source>
</evidence>
<dbReference type="PROSITE" id="PS50042">
    <property type="entry name" value="CNMP_BINDING_3"/>
    <property type="match status" value="1"/>
</dbReference>
<keyword evidence="1" id="KW-0805">Transcription regulation</keyword>
<dbReference type="GO" id="GO:0005829">
    <property type="term" value="C:cytosol"/>
    <property type="evidence" value="ECO:0007669"/>
    <property type="project" value="TreeGrafter"/>
</dbReference>
<dbReference type="Proteomes" id="UP000215545">
    <property type="component" value="Unassembled WGS sequence"/>
</dbReference>
<dbReference type="EMBL" id="MWSK01000007">
    <property type="protein sequence ID" value="OXS75786.1"/>
    <property type="molecule type" value="Genomic_DNA"/>
</dbReference>
<keyword evidence="8" id="KW-0418">Kinase</keyword>
<sequence length="228" mass="25989">MKELADRDQLNAYVRAHQMEDVFPKSLAPYLSLYLFEPGEWICVQGQALEYVYVLVKGKVKVYTNSAEGKTLILSFKTPPEVIGDIEYIEETDIINTVEAVSPVVMIGVHHTRLKQHADEHPPFLRFMLNIIARKFYVKSTSLSFHLMHSVDVRLASYLLSVSSEERKTLSTASLKDAANLIGTSYRHMNRVLQSFSENGWIERKRGSVVVKDREGLYEASGQSIYEK</sequence>
<dbReference type="AlphaFoldDB" id="A0A1N7AE25"/>
<dbReference type="SUPFAM" id="SSF51206">
    <property type="entry name" value="cAMP-binding domain-like"/>
    <property type="match status" value="1"/>
</dbReference>
<dbReference type="CDD" id="cd00038">
    <property type="entry name" value="CAP_ED"/>
    <property type="match status" value="1"/>
</dbReference>
<dbReference type="InterPro" id="IPR000595">
    <property type="entry name" value="cNMP-bd_dom"/>
</dbReference>
<evidence type="ECO:0000313" key="7">
    <source>
        <dbReference type="EMBL" id="OXS75786.1"/>
    </source>
</evidence>
<reference evidence="7" key="3">
    <citation type="submission" date="2017-03" db="EMBL/GenBank/DDBJ databases">
        <authorList>
            <person name="Dastager S.G."/>
            <person name="Neurgaonkar P.S."/>
            <person name="Dharne M.S."/>
        </authorList>
    </citation>
    <scope>NUCLEOTIDE SEQUENCE</scope>
    <source>
        <strain evidence="7">DSM 25145</strain>
    </source>
</reference>
<keyword evidence="8" id="KW-0808">Transferase</keyword>
<reference evidence="8 9" key="1">
    <citation type="submission" date="2017-01" db="EMBL/GenBank/DDBJ databases">
        <authorList>
            <person name="Mah S.A."/>
            <person name="Swanson W.J."/>
            <person name="Moy G.W."/>
            <person name="Vacquier V.D."/>
        </authorList>
    </citation>
    <scope>NUCLEOTIDE SEQUENCE [LARGE SCALE GENOMIC DNA]</scope>
    <source>
        <strain evidence="8 9">NIO-1016</strain>
    </source>
</reference>
<dbReference type="InterPro" id="IPR014710">
    <property type="entry name" value="RmlC-like_jellyroll"/>
</dbReference>
<evidence type="ECO:0000256" key="2">
    <source>
        <dbReference type="ARBA" id="ARBA00023125"/>
    </source>
</evidence>
<dbReference type="InterPro" id="IPR036390">
    <property type="entry name" value="WH_DNA-bd_sf"/>
</dbReference>
<evidence type="ECO:0000256" key="1">
    <source>
        <dbReference type="ARBA" id="ARBA00023015"/>
    </source>
</evidence>
<evidence type="ECO:0000259" key="6">
    <source>
        <dbReference type="PROSITE" id="PS51063"/>
    </source>
</evidence>
<dbReference type="Gene3D" id="2.60.120.10">
    <property type="entry name" value="Jelly Rolls"/>
    <property type="match status" value="1"/>
</dbReference>
<dbReference type="InterPro" id="IPR018490">
    <property type="entry name" value="cNMP-bd_dom_sf"/>
</dbReference>
<name>A0A1N7AE25_9BACI</name>
<keyword evidence="10" id="KW-1185">Reference proteome</keyword>
<dbReference type="PROSITE" id="PS51063">
    <property type="entry name" value="HTH_CRP_2"/>
    <property type="match status" value="1"/>
</dbReference>
<dbReference type="OrthoDB" id="581021at2"/>
<keyword evidence="2" id="KW-0238">DNA-binding</keyword>
<dbReference type="SUPFAM" id="SSF46785">
    <property type="entry name" value="Winged helix' DNA-binding domain"/>
    <property type="match status" value="1"/>
</dbReference>
<evidence type="ECO:0000256" key="4">
    <source>
        <dbReference type="ARBA" id="ARBA00023163"/>
    </source>
</evidence>
<dbReference type="GO" id="GO:0003700">
    <property type="term" value="F:DNA-binding transcription factor activity"/>
    <property type="evidence" value="ECO:0007669"/>
    <property type="project" value="TreeGrafter"/>
</dbReference>
<dbReference type="EMBL" id="FTLX01000007">
    <property type="protein sequence ID" value="SIR37241.1"/>
    <property type="molecule type" value="Genomic_DNA"/>
</dbReference>
<dbReference type="GO" id="GO:0003677">
    <property type="term" value="F:DNA binding"/>
    <property type="evidence" value="ECO:0007669"/>
    <property type="project" value="UniProtKB-KW"/>
</dbReference>
<feature type="domain" description="Cyclic nucleotide-binding" evidence="5">
    <location>
        <begin position="34"/>
        <end position="116"/>
    </location>
</feature>
<protein>
    <submittedName>
        <fullName evidence="7">Crp/Fnr family transcriptional regulator</fullName>
    </submittedName>
    <submittedName>
        <fullName evidence="8">cAMP-binding domain of CRP or a regulatory subunit of cAMP-dependent protein kinases</fullName>
    </submittedName>
</protein>
<dbReference type="PANTHER" id="PTHR24567">
    <property type="entry name" value="CRP FAMILY TRANSCRIPTIONAL REGULATORY PROTEIN"/>
    <property type="match status" value="1"/>
</dbReference>
<evidence type="ECO:0000313" key="9">
    <source>
        <dbReference type="Proteomes" id="UP000186385"/>
    </source>
</evidence>
<dbReference type="Proteomes" id="UP000186385">
    <property type="component" value="Unassembled WGS sequence"/>
</dbReference>
<dbReference type="Pfam" id="PF00027">
    <property type="entry name" value="cNMP_binding"/>
    <property type="match status" value="1"/>
</dbReference>
<dbReference type="InterPro" id="IPR036388">
    <property type="entry name" value="WH-like_DNA-bd_sf"/>
</dbReference>
<evidence type="ECO:0000259" key="5">
    <source>
        <dbReference type="PROSITE" id="PS50042"/>
    </source>
</evidence>
<accession>A0A1N7AE25</accession>
<feature type="domain" description="HTH crp-type" evidence="6">
    <location>
        <begin position="149"/>
        <end position="215"/>
    </location>
</feature>
<reference evidence="10" key="2">
    <citation type="submission" date="2017-03" db="EMBL/GenBank/DDBJ databases">
        <title>Bacillus sp. V-88(T) DSM27956, whole genome shotgun sequencing project.</title>
        <authorList>
            <person name="Dastager S.G."/>
            <person name="Neurgaonkar P.S."/>
            <person name="Dharne M.S."/>
        </authorList>
    </citation>
    <scope>NUCLEOTIDE SEQUENCE [LARGE SCALE GENOMIC DNA]</scope>
    <source>
        <strain evidence="10">DSM 25145</strain>
    </source>
</reference>
<dbReference type="Pfam" id="PF13545">
    <property type="entry name" value="HTH_Crp_2"/>
    <property type="match status" value="1"/>
</dbReference>
<dbReference type="RefSeq" id="WP_045849472.1">
    <property type="nucleotide sequence ID" value="NZ_FTLX01000007.1"/>
</dbReference>
<keyword evidence="3" id="KW-0010">Activator</keyword>
<dbReference type="STRING" id="1017273.SAMN05443094_107171"/>
<dbReference type="PANTHER" id="PTHR24567:SF26">
    <property type="entry name" value="REGULATORY PROTEIN YEIL"/>
    <property type="match status" value="1"/>
</dbReference>
<organism evidence="8 9">
    <name type="scientific">Domibacillus enclensis</name>
    <dbReference type="NCBI Taxonomy" id="1017273"/>
    <lineage>
        <taxon>Bacteria</taxon>
        <taxon>Bacillati</taxon>
        <taxon>Bacillota</taxon>
        <taxon>Bacilli</taxon>
        <taxon>Bacillales</taxon>
        <taxon>Bacillaceae</taxon>
        <taxon>Domibacillus</taxon>
    </lineage>
</organism>
<dbReference type="GO" id="GO:0016301">
    <property type="term" value="F:kinase activity"/>
    <property type="evidence" value="ECO:0007669"/>
    <property type="project" value="UniProtKB-KW"/>
</dbReference>
<proteinExistence type="predicted"/>
<evidence type="ECO:0000256" key="3">
    <source>
        <dbReference type="ARBA" id="ARBA00023159"/>
    </source>
</evidence>
<dbReference type="InterPro" id="IPR050397">
    <property type="entry name" value="Env_Response_Regulators"/>
</dbReference>